<dbReference type="GO" id="GO:0008705">
    <property type="term" value="F:methionine synthase activity"/>
    <property type="evidence" value="ECO:0007669"/>
    <property type="project" value="InterPro"/>
</dbReference>
<organism evidence="1">
    <name type="scientific">marine sediment metagenome</name>
    <dbReference type="NCBI Taxonomy" id="412755"/>
    <lineage>
        <taxon>unclassified sequences</taxon>
        <taxon>metagenomes</taxon>
        <taxon>ecological metagenomes</taxon>
    </lineage>
</organism>
<feature type="non-terminal residue" evidence="1">
    <location>
        <position position="127"/>
    </location>
</feature>
<comment type="caution">
    <text evidence="1">The sequence shown here is derived from an EMBL/GenBank/DDBJ whole genome shotgun (WGS) entry which is preliminary data.</text>
</comment>
<dbReference type="EMBL" id="BARS01052948">
    <property type="protein sequence ID" value="GAG47273.1"/>
    <property type="molecule type" value="Genomic_DNA"/>
</dbReference>
<dbReference type="Gene3D" id="3.40.109.40">
    <property type="match status" value="1"/>
</dbReference>
<dbReference type="InterPro" id="IPR037010">
    <property type="entry name" value="VitB12-dep_Met_synth_activ_sf"/>
</dbReference>
<dbReference type="AlphaFoldDB" id="X0YF13"/>
<accession>X0YF13</accession>
<protein>
    <submittedName>
        <fullName evidence="1">Uncharacterized protein</fullName>
    </submittedName>
</protein>
<gene>
    <name evidence="1" type="ORF">S01H1_78653</name>
</gene>
<reference evidence="1" key="1">
    <citation type="journal article" date="2014" name="Front. Microbiol.">
        <title>High frequency of phylogenetically diverse reductive dehalogenase-homologous genes in deep subseafloor sedimentary metagenomes.</title>
        <authorList>
            <person name="Kawai M."/>
            <person name="Futagami T."/>
            <person name="Toyoda A."/>
            <person name="Takaki Y."/>
            <person name="Nishi S."/>
            <person name="Hori S."/>
            <person name="Arai W."/>
            <person name="Tsubouchi T."/>
            <person name="Morono Y."/>
            <person name="Uchiyama I."/>
            <person name="Ito T."/>
            <person name="Fujiyama A."/>
            <person name="Inagaki F."/>
            <person name="Takami H."/>
        </authorList>
    </citation>
    <scope>NUCLEOTIDE SEQUENCE</scope>
    <source>
        <strain evidence="1">Expedition CK06-06</strain>
    </source>
</reference>
<dbReference type="SUPFAM" id="SSF56507">
    <property type="entry name" value="Methionine synthase activation domain-like"/>
    <property type="match status" value="1"/>
</dbReference>
<name>X0YF13_9ZZZZ</name>
<sequence>MYVLNNISIKLSPEKVIKGLRLNKGKYSSSDIQELIETAESLVRPKACYEVVYISEKGKDKVKIDGITFSSRVLRKNLDKVERIFPYIITIGKPLEDKASSFNDLLKQYYLESMGDMAIGLIEKYLE</sequence>
<evidence type="ECO:0000313" key="1">
    <source>
        <dbReference type="EMBL" id="GAG47273.1"/>
    </source>
</evidence>
<proteinExistence type="predicted"/>